<gene>
    <name evidence="1" type="ORF">Tci_926013</name>
</gene>
<dbReference type="EMBL" id="BKCJ011801715">
    <property type="protein sequence ID" value="GFD54044.1"/>
    <property type="molecule type" value="Genomic_DNA"/>
</dbReference>
<comment type="caution">
    <text evidence="1">The sequence shown here is derived from an EMBL/GenBank/DDBJ whole genome shotgun (WGS) entry which is preliminary data.</text>
</comment>
<protein>
    <submittedName>
        <fullName evidence="1">Uncharacterized protein</fullName>
    </submittedName>
</protein>
<sequence length="65" mass="6973">GTIDWAGGMIDWADPDYVSNGYFWNTVQSINITCATDNNQTSSTTGWEYAAGTAGSVPVSTVYPF</sequence>
<dbReference type="AlphaFoldDB" id="A0A699XBR9"/>
<name>A0A699XBR9_TANCI</name>
<proteinExistence type="predicted"/>
<accession>A0A699XBR9</accession>
<organism evidence="1">
    <name type="scientific">Tanacetum cinerariifolium</name>
    <name type="common">Dalmatian daisy</name>
    <name type="synonym">Chrysanthemum cinerariifolium</name>
    <dbReference type="NCBI Taxonomy" id="118510"/>
    <lineage>
        <taxon>Eukaryota</taxon>
        <taxon>Viridiplantae</taxon>
        <taxon>Streptophyta</taxon>
        <taxon>Embryophyta</taxon>
        <taxon>Tracheophyta</taxon>
        <taxon>Spermatophyta</taxon>
        <taxon>Magnoliopsida</taxon>
        <taxon>eudicotyledons</taxon>
        <taxon>Gunneridae</taxon>
        <taxon>Pentapetalae</taxon>
        <taxon>asterids</taxon>
        <taxon>campanulids</taxon>
        <taxon>Asterales</taxon>
        <taxon>Asteraceae</taxon>
        <taxon>Asteroideae</taxon>
        <taxon>Anthemideae</taxon>
        <taxon>Anthemidinae</taxon>
        <taxon>Tanacetum</taxon>
    </lineage>
</organism>
<evidence type="ECO:0000313" key="1">
    <source>
        <dbReference type="EMBL" id="GFD54044.1"/>
    </source>
</evidence>
<feature type="non-terminal residue" evidence="1">
    <location>
        <position position="1"/>
    </location>
</feature>
<reference evidence="1" key="1">
    <citation type="journal article" date="2019" name="Sci. Rep.">
        <title>Draft genome of Tanacetum cinerariifolium, the natural source of mosquito coil.</title>
        <authorList>
            <person name="Yamashiro T."/>
            <person name="Shiraishi A."/>
            <person name="Satake H."/>
            <person name="Nakayama K."/>
        </authorList>
    </citation>
    <scope>NUCLEOTIDE SEQUENCE</scope>
</reference>